<accession>A0A8S9G0C7</accession>
<dbReference type="SUPFAM" id="SSF53187">
    <property type="entry name" value="Zn-dependent exopeptidases"/>
    <property type="match status" value="1"/>
</dbReference>
<dbReference type="NCBIfam" id="TIGR01891">
    <property type="entry name" value="amidohydrolases"/>
    <property type="match status" value="1"/>
</dbReference>
<protein>
    <recommendedName>
        <fullName evidence="8">Peptidase M20 dimerisation domain-containing protein</fullName>
    </recommendedName>
</protein>
<gene>
    <name evidence="6" type="ORF">F2Q68_00021651</name>
</gene>
<dbReference type="InterPro" id="IPR036264">
    <property type="entry name" value="Bact_exopeptidase_dim_dom"/>
</dbReference>
<dbReference type="Pfam" id="PF01546">
    <property type="entry name" value="Peptidase_M20"/>
    <property type="match status" value="1"/>
</dbReference>
<dbReference type="Proteomes" id="UP000712281">
    <property type="component" value="Unassembled WGS sequence"/>
</dbReference>
<dbReference type="Gene3D" id="3.40.630.10">
    <property type="entry name" value="Zn peptidases"/>
    <property type="match status" value="1"/>
</dbReference>
<dbReference type="GO" id="GO:0009850">
    <property type="term" value="P:auxin metabolic process"/>
    <property type="evidence" value="ECO:0007669"/>
    <property type="project" value="InterPro"/>
</dbReference>
<comment type="similarity">
    <text evidence="1">Belongs to the peptidase M20 family.</text>
</comment>
<keyword evidence="4" id="KW-0464">Manganese</keyword>
<keyword evidence="2" id="KW-0732">Signal</keyword>
<evidence type="ECO:0000256" key="1">
    <source>
        <dbReference type="ARBA" id="ARBA00006153"/>
    </source>
</evidence>
<evidence type="ECO:0000256" key="5">
    <source>
        <dbReference type="SAM" id="MobiDB-lite"/>
    </source>
</evidence>
<dbReference type="EMBL" id="QGKW02002228">
    <property type="protein sequence ID" value="KAF2539400.1"/>
    <property type="molecule type" value="Genomic_DNA"/>
</dbReference>
<evidence type="ECO:0000313" key="7">
    <source>
        <dbReference type="Proteomes" id="UP000712281"/>
    </source>
</evidence>
<comment type="caution">
    <text evidence="6">The sequence shown here is derived from an EMBL/GenBank/DDBJ whole genome shotgun (WGS) entry which is preliminary data.</text>
</comment>
<dbReference type="CDD" id="cd08017">
    <property type="entry name" value="M20_IAA_Hyd"/>
    <property type="match status" value="1"/>
</dbReference>
<evidence type="ECO:0008006" key="8">
    <source>
        <dbReference type="Google" id="ProtNLM"/>
    </source>
</evidence>
<evidence type="ECO:0000256" key="4">
    <source>
        <dbReference type="ARBA" id="ARBA00023211"/>
    </source>
</evidence>
<name>A0A8S9G0C7_BRACR</name>
<keyword evidence="3" id="KW-0378">Hydrolase</keyword>
<evidence type="ECO:0000313" key="6">
    <source>
        <dbReference type="EMBL" id="KAF2539400.1"/>
    </source>
</evidence>
<dbReference type="FunFam" id="3.30.70.360:FF:000001">
    <property type="entry name" value="N-acetyldiaminopimelate deacetylase"/>
    <property type="match status" value="1"/>
</dbReference>
<sequence length="589" mass="64829">MLPVSDSAMDQTIVAIESGIVDATLVLEHLDQHISKVKEEALSRKEILAQEEILSNILWTPQSLACDRRGRGKDYEDDNQSLAKCLEVEEAITVFRAMALYGSEPNVYTYGYLTKGLSSLPFADPSPEMAISSIPHSASLLVLLLLVIVSVNGEYPPRVLLEAQADKDWLVSVRRQIHENPELLYELHQTSALIRRELDKLGVSYTYPVAKTGIVAQIGSGSPPVVALRADMDALPLQELVEWDHKSKIEGKMHACGHDSHTTMLLGAAKLLTKRKHMLNGTVRLLFQPAEEGGAGAFQMMKEGALGESEAIFGMHVHHGLPTGQVSIISGPSMASTSIFSVRIFSGGASSCVDPLLAASSTILALQHIVSREADPLLSYVLSVTFMKSSGASDEIPPYVVEFGGTLRSLTTHGMNWLRRRMKEVVEGEAQVHRCQADIDMHEEDHPMYPATVNDHKLHEHAERVLKLLVGPENVKPGDKIMAGEDFAFYQQKIPGYYLGIGIRNEQVGSVHSVHSPYFFLDENVLPIGSAVFAALAEMYIQDHQNQTKSGQDKTQMDPSQRRAGRGRVSTNITRAFCWFSSREVKAAK</sequence>
<dbReference type="InterPro" id="IPR002933">
    <property type="entry name" value="Peptidase_M20"/>
</dbReference>
<dbReference type="Gene3D" id="3.30.70.360">
    <property type="match status" value="1"/>
</dbReference>
<feature type="region of interest" description="Disordered" evidence="5">
    <location>
        <begin position="545"/>
        <end position="568"/>
    </location>
</feature>
<dbReference type="InterPro" id="IPR044757">
    <property type="entry name" value="ILR1-like_Hyd"/>
</dbReference>
<dbReference type="PANTHER" id="PTHR11014:SF140">
    <property type="entry name" value="IAA-AMINO ACID HYDROLASE ILR1-LIKE 3"/>
    <property type="match status" value="1"/>
</dbReference>
<dbReference type="SUPFAM" id="SSF55031">
    <property type="entry name" value="Bacterial exopeptidase dimerisation domain"/>
    <property type="match status" value="1"/>
</dbReference>
<reference evidence="6" key="1">
    <citation type="submission" date="2019-12" db="EMBL/GenBank/DDBJ databases">
        <title>Genome sequencing and annotation of Brassica cretica.</title>
        <authorList>
            <person name="Studholme D.J."/>
            <person name="Sarris P.F."/>
        </authorList>
    </citation>
    <scope>NUCLEOTIDE SEQUENCE</scope>
    <source>
        <strain evidence="6">PFS-001/15</strain>
        <tissue evidence="6">Leaf</tissue>
    </source>
</reference>
<evidence type="ECO:0000256" key="2">
    <source>
        <dbReference type="ARBA" id="ARBA00022729"/>
    </source>
</evidence>
<dbReference type="PANTHER" id="PTHR11014">
    <property type="entry name" value="PEPTIDASE M20 FAMILY MEMBER"/>
    <property type="match status" value="1"/>
</dbReference>
<dbReference type="GO" id="GO:0016787">
    <property type="term" value="F:hydrolase activity"/>
    <property type="evidence" value="ECO:0007669"/>
    <property type="project" value="UniProtKB-KW"/>
</dbReference>
<dbReference type="InterPro" id="IPR017439">
    <property type="entry name" value="Amidohydrolase"/>
</dbReference>
<proteinExistence type="inferred from homology"/>
<evidence type="ECO:0000256" key="3">
    <source>
        <dbReference type="ARBA" id="ARBA00022801"/>
    </source>
</evidence>
<organism evidence="6 7">
    <name type="scientific">Brassica cretica</name>
    <name type="common">Mustard</name>
    <dbReference type="NCBI Taxonomy" id="69181"/>
    <lineage>
        <taxon>Eukaryota</taxon>
        <taxon>Viridiplantae</taxon>
        <taxon>Streptophyta</taxon>
        <taxon>Embryophyta</taxon>
        <taxon>Tracheophyta</taxon>
        <taxon>Spermatophyta</taxon>
        <taxon>Magnoliopsida</taxon>
        <taxon>eudicotyledons</taxon>
        <taxon>Gunneridae</taxon>
        <taxon>Pentapetalae</taxon>
        <taxon>rosids</taxon>
        <taxon>malvids</taxon>
        <taxon>Brassicales</taxon>
        <taxon>Brassicaceae</taxon>
        <taxon>Brassiceae</taxon>
        <taxon>Brassica</taxon>
    </lineage>
</organism>
<dbReference type="AlphaFoldDB" id="A0A8S9G0C7"/>